<dbReference type="PANTHER" id="PTHR23112:SF0">
    <property type="entry name" value="TRANSMEMBRANE PROTEIN 116"/>
    <property type="match status" value="1"/>
</dbReference>
<feature type="transmembrane region" description="Helical" evidence="5">
    <location>
        <begin position="163"/>
        <end position="181"/>
    </location>
</feature>
<dbReference type="PANTHER" id="PTHR23112">
    <property type="entry name" value="G PROTEIN-COUPLED RECEPTOR 157-RELATED"/>
    <property type="match status" value="1"/>
</dbReference>
<comment type="caution">
    <text evidence="7">The sequence shown here is derived from an EMBL/GenBank/DDBJ whole genome shotgun (WGS) entry which is preliminary data.</text>
</comment>
<accession>A0AAD3H769</accession>
<dbReference type="PROSITE" id="PS50262">
    <property type="entry name" value="G_PROTEIN_RECEP_F1_2"/>
    <property type="match status" value="1"/>
</dbReference>
<evidence type="ECO:0000313" key="8">
    <source>
        <dbReference type="Proteomes" id="UP001054902"/>
    </source>
</evidence>
<dbReference type="EMBL" id="BLLK01000045">
    <property type="protein sequence ID" value="GFH52518.1"/>
    <property type="molecule type" value="Genomic_DNA"/>
</dbReference>
<evidence type="ECO:0000313" key="7">
    <source>
        <dbReference type="EMBL" id="GFH52518.1"/>
    </source>
</evidence>
<feature type="transmembrane region" description="Helical" evidence="5">
    <location>
        <begin position="41"/>
        <end position="64"/>
    </location>
</feature>
<dbReference type="GO" id="GO:0005886">
    <property type="term" value="C:plasma membrane"/>
    <property type="evidence" value="ECO:0007669"/>
    <property type="project" value="TreeGrafter"/>
</dbReference>
<feature type="domain" description="G-protein coupled receptors family 1 profile" evidence="6">
    <location>
        <begin position="55"/>
        <end position="333"/>
    </location>
</feature>
<dbReference type="AlphaFoldDB" id="A0AAD3H769"/>
<organism evidence="7 8">
    <name type="scientific">Chaetoceros tenuissimus</name>
    <dbReference type="NCBI Taxonomy" id="426638"/>
    <lineage>
        <taxon>Eukaryota</taxon>
        <taxon>Sar</taxon>
        <taxon>Stramenopiles</taxon>
        <taxon>Ochrophyta</taxon>
        <taxon>Bacillariophyta</taxon>
        <taxon>Coscinodiscophyceae</taxon>
        <taxon>Chaetocerotophycidae</taxon>
        <taxon>Chaetocerotales</taxon>
        <taxon>Chaetocerotaceae</taxon>
        <taxon>Chaetoceros</taxon>
    </lineage>
</organism>
<reference evidence="7 8" key="1">
    <citation type="journal article" date="2021" name="Sci. Rep.">
        <title>The genome of the diatom Chaetoceros tenuissimus carries an ancient integrated fragment of an extant virus.</title>
        <authorList>
            <person name="Hongo Y."/>
            <person name="Kimura K."/>
            <person name="Takaki Y."/>
            <person name="Yoshida Y."/>
            <person name="Baba S."/>
            <person name="Kobayashi G."/>
            <person name="Nagasaki K."/>
            <person name="Hano T."/>
            <person name="Tomaru Y."/>
        </authorList>
    </citation>
    <scope>NUCLEOTIDE SEQUENCE [LARGE SCALE GENOMIC DNA]</scope>
    <source>
        <strain evidence="7 8">NIES-3715</strain>
    </source>
</reference>
<evidence type="ECO:0000259" key="6">
    <source>
        <dbReference type="PROSITE" id="PS50262"/>
    </source>
</evidence>
<keyword evidence="8" id="KW-1185">Reference proteome</keyword>
<dbReference type="GO" id="GO:0004930">
    <property type="term" value="F:G protein-coupled receptor activity"/>
    <property type="evidence" value="ECO:0007669"/>
    <property type="project" value="TreeGrafter"/>
</dbReference>
<sequence>MNSTNTSVLTNDEDPSSWWLENNSNTTVQHVADYFYYSKEATIMTCTSGALSTLSSLFIILIILRSREFLFSSYHRIMFFMSISDMVASAPITLATLPMPKDVLYPFATLTLGNKNTCTAQAFTILFGQVCAVLSNLILNLYYLFKIRYNKSENFIEKKLEPIGYTLSVTIGLIVVFTALAKDMLLPVPDWPLCYTGSTYPWNCLGNDEVECIAGDISQTEYTVFKSFFFGLMGFVFVMVLISLILVVLSVSKTRKLLADTRKAVASTREALENSRKAFDNFRTAMAKIDEESVASSTRSQQSLQNKQESGVANTHSVLKVALMYIGAFILTYGWTVLSVAVGSFNQWGFMRYFLDRAKLIFNPAQGFFNLLIFLYNKVHILRESRKEALSFCQALKIVIFNPREVPEFLIPSLDVVDKDITKRERERKAQKAIIDVEQHEDLMLGDFALSSVSTPSGHADVGRISSGLAKNSILSKKISDLFSQEVDAALAKDQSFHRNISIREDLFSVETPDSVFAASSRNNDDLSYMSKSFGIASEGNVSHSASTVKR</sequence>
<feature type="transmembrane region" description="Helical" evidence="5">
    <location>
        <begin position="119"/>
        <end position="143"/>
    </location>
</feature>
<evidence type="ECO:0000256" key="4">
    <source>
        <dbReference type="ARBA" id="ARBA00023136"/>
    </source>
</evidence>
<feature type="transmembrane region" description="Helical" evidence="5">
    <location>
        <begin position="76"/>
        <end position="99"/>
    </location>
</feature>
<gene>
    <name evidence="7" type="ORF">CTEN210_08994</name>
</gene>
<keyword evidence="4 5" id="KW-0472">Membrane</keyword>
<comment type="subcellular location">
    <subcellularLocation>
        <location evidence="1">Membrane</location>
        <topology evidence="1">Multi-pass membrane protein</topology>
    </subcellularLocation>
</comment>
<proteinExistence type="predicted"/>
<evidence type="ECO:0000256" key="5">
    <source>
        <dbReference type="SAM" id="Phobius"/>
    </source>
</evidence>
<keyword evidence="2 5" id="KW-0812">Transmembrane</keyword>
<evidence type="ECO:0000256" key="3">
    <source>
        <dbReference type="ARBA" id="ARBA00022989"/>
    </source>
</evidence>
<feature type="transmembrane region" description="Helical" evidence="5">
    <location>
        <begin position="360"/>
        <end position="377"/>
    </location>
</feature>
<dbReference type="Gene3D" id="1.20.1070.10">
    <property type="entry name" value="Rhodopsin 7-helix transmembrane proteins"/>
    <property type="match status" value="1"/>
</dbReference>
<evidence type="ECO:0000256" key="1">
    <source>
        <dbReference type="ARBA" id="ARBA00004141"/>
    </source>
</evidence>
<feature type="transmembrane region" description="Helical" evidence="5">
    <location>
        <begin position="323"/>
        <end position="348"/>
    </location>
</feature>
<keyword evidence="3 5" id="KW-1133">Transmembrane helix</keyword>
<dbReference type="SUPFAM" id="SSF81321">
    <property type="entry name" value="Family A G protein-coupled receptor-like"/>
    <property type="match status" value="1"/>
</dbReference>
<dbReference type="GO" id="GO:0007189">
    <property type="term" value="P:adenylate cyclase-activating G protein-coupled receptor signaling pathway"/>
    <property type="evidence" value="ECO:0007669"/>
    <property type="project" value="TreeGrafter"/>
</dbReference>
<protein>
    <recommendedName>
        <fullName evidence="6">G-protein coupled receptors family 1 profile domain-containing protein</fullName>
    </recommendedName>
</protein>
<dbReference type="InterPro" id="IPR017452">
    <property type="entry name" value="GPCR_Rhodpsn_7TM"/>
</dbReference>
<evidence type="ECO:0000256" key="2">
    <source>
        <dbReference type="ARBA" id="ARBA00022692"/>
    </source>
</evidence>
<dbReference type="Proteomes" id="UP001054902">
    <property type="component" value="Unassembled WGS sequence"/>
</dbReference>
<feature type="transmembrane region" description="Helical" evidence="5">
    <location>
        <begin position="228"/>
        <end position="249"/>
    </location>
</feature>
<name>A0AAD3H769_9STRA</name>